<dbReference type="Pfam" id="PF00083">
    <property type="entry name" value="Sugar_tr"/>
    <property type="match status" value="1"/>
</dbReference>
<sequence length="488" mass="52875">MARATKTALKSAPRKKSPVKTKPPEAENEEALITLTPKGRGALFASVAALAGLMFGLDTGVISGALKFLSDDLHSNPRLDEWIVSSLMLGAAAGAIAAAFIAQRAGRKAAMLVAGFLFLLGTLLCALAPNVSIMIGGRVVLGLGVGLAAFSAPLYIAEISPESQRGTMISIYQLIVCGGMLLAFLSDSLLAYGGHWRWMLGILLVPTVIFIIAMLQIPYSPRWLVADGQKRRARAVLMQIRGGLAESNREIARIEQQLRKEESDGLMLLKTNRGFRKTFSLGVALQALQQLTGINVILYYAPHILEKMGFSTAASIWCTVIFGAVNLTGVGLVIYFIDRVGRRPLLLISTLAAAIMLAGFGFVAYLGLPGMIFKVTEITLLALFVFFYAVGSGPMPWTLCAEIQPLRGRTAAIAASTFTNWVTNWLIANIFLSVMAVIHDYGVFWLLAGFNLFFFFVTVFFVPETKGCSLEDIEENLNKGRRLRDIGV</sequence>
<evidence type="ECO:0000256" key="5">
    <source>
        <dbReference type="ARBA" id="ARBA00022989"/>
    </source>
</evidence>
<evidence type="ECO:0000256" key="2">
    <source>
        <dbReference type="ARBA" id="ARBA00010992"/>
    </source>
</evidence>
<feature type="transmembrane region" description="Helical" evidence="10">
    <location>
        <begin position="279"/>
        <end position="302"/>
    </location>
</feature>
<accession>A0ABY6GIN0</accession>
<feature type="transmembrane region" description="Helical" evidence="10">
    <location>
        <begin position="371"/>
        <end position="390"/>
    </location>
</feature>
<keyword evidence="5 10" id="KW-1133">Transmembrane helix</keyword>
<feature type="transmembrane region" description="Helical" evidence="10">
    <location>
        <begin position="411"/>
        <end position="438"/>
    </location>
</feature>
<feature type="transmembrane region" description="Helical" evidence="10">
    <location>
        <begin position="135"/>
        <end position="157"/>
    </location>
</feature>
<dbReference type="PRINTS" id="PR00171">
    <property type="entry name" value="SUGRTRNSPORT"/>
</dbReference>
<evidence type="ECO:0000256" key="6">
    <source>
        <dbReference type="ARBA" id="ARBA00023136"/>
    </source>
</evidence>
<keyword evidence="8" id="KW-0175">Coiled coil</keyword>
<dbReference type="InterPro" id="IPR036259">
    <property type="entry name" value="MFS_trans_sf"/>
</dbReference>
<dbReference type="InterPro" id="IPR050814">
    <property type="entry name" value="Myo-inositol_Transporter"/>
</dbReference>
<dbReference type="PROSITE" id="PS00216">
    <property type="entry name" value="SUGAR_TRANSPORT_1"/>
    <property type="match status" value="1"/>
</dbReference>
<feature type="region of interest" description="Disordered" evidence="9">
    <location>
        <begin position="1"/>
        <end position="28"/>
    </location>
</feature>
<dbReference type="Gene3D" id="1.20.1250.20">
    <property type="entry name" value="MFS general substrate transporter like domains"/>
    <property type="match status" value="1"/>
</dbReference>
<keyword evidence="12" id="KW-1185">Reference proteome</keyword>
<name>A0ABY6GIN0_9PROT</name>
<feature type="coiled-coil region" evidence="8">
    <location>
        <begin position="237"/>
        <end position="264"/>
    </location>
</feature>
<dbReference type="InterPro" id="IPR003663">
    <property type="entry name" value="Sugar/inositol_transpt"/>
</dbReference>
<evidence type="ECO:0000256" key="3">
    <source>
        <dbReference type="ARBA" id="ARBA00022448"/>
    </source>
</evidence>
<comment type="subcellular location">
    <subcellularLocation>
        <location evidence="1">Membrane</location>
        <topology evidence="1">Multi-pass membrane protein</topology>
    </subcellularLocation>
</comment>
<feature type="transmembrane region" description="Helical" evidence="10">
    <location>
        <begin position="82"/>
        <end position="102"/>
    </location>
</feature>
<evidence type="ECO:0000256" key="10">
    <source>
        <dbReference type="SAM" id="Phobius"/>
    </source>
</evidence>
<feature type="transmembrane region" description="Helical" evidence="10">
    <location>
        <begin position="314"/>
        <end position="337"/>
    </location>
</feature>
<evidence type="ECO:0000313" key="11">
    <source>
        <dbReference type="EMBL" id="UYH51270.1"/>
    </source>
</evidence>
<dbReference type="InterPro" id="IPR005828">
    <property type="entry name" value="MFS_sugar_transport-like"/>
</dbReference>
<feature type="transmembrane region" description="Helical" evidence="10">
    <location>
        <begin position="42"/>
        <end position="62"/>
    </location>
</feature>
<keyword evidence="3 7" id="KW-0813">Transport</keyword>
<evidence type="ECO:0000256" key="8">
    <source>
        <dbReference type="SAM" id="Coils"/>
    </source>
</evidence>
<gene>
    <name evidence="11" type="ORF">N5W20_09340</name>
</gene>
<feature type="transmembrane region" description="Helical" evidence="10">
    <location>
        <begin position="444"/>
        <end position="462"/>
    </location>
</feature>
<dbReference type="RefSeq" id="WP_319806864.1">
    <property type="nucleotide sequence ID" value="NZ_CP107052.1"/>
</dbReference>
<evidence type="ECO:0000256" key="1">
    <source>
        <dbReference type="ARBA" id="ARBA00004141"/>
    </source>
</evidence>
<dbReference type="Proteomes" id="UP001163831">
    <property type="component" value="Chromosome"/>
</dbReference>
<protein>
    <submittedName>
        <fullName evidence="11">Sugar porter family MFS transporter</fullName>
    </submittedName>
</protein>
<dbReference type="NCBIfam" id="TIGR00879">
    <property type="entry name" value="SP"/>
    <property type="match status" value="1"/>
</dbReference>
<keyword evidence="4 10" id="KW-0812">Transmembrane</keyword>
<feature type="transmembrane region" description="Helical" evidence="10">
    <location>
        <begin position="109"/>
        <end position="129"/>
    </location>
</feature>
<evidence type="ECO:0000256" key="4">
    <source>
        <dbReference type="ARBA" id="ARBA00022692"/>
    </source>
</evidence>
<dbReference type="PROSITE" id="PS00217">
    <property type="entry name" value="SUGAR_TRANSPORT_2"/>
    <property type="match status" value="1"/>
</dbReference>
<feature type="transmembrane region" description="Helical" evidence="10">
    <location>
        <begin position="198"/>
        <end position="215"/>
    </location>
</feature>
<evidence type="ECO:0000256" key="7">
    <source>
        <dbReference type="RuleBase" id="RU003346"/>
    </source>
</evidence>
<dbReference type="PANTHER" id="PTHR48020:SF12">
    <property type="entry name" value="PROTON MYO-INOSITOL COTRANSPORTER"/>
    <property type="match status" value="1"/>
</dbReference>
<dbReference type="SUPFAM" id="SSF103473">
    <property type="entry name" value="MFS general substrate transporter"/>
    <property type="match status" value="1"/>
</dbReference>
<feature type="transmembrane region" description="Helical" evidence="10">
    <location>
        <begin position="344"/>
        <end position="365"/>
    </location>
</feature>
<feature type="transmembrane region" description="Helical" evidence="10">
    <location>
        <begin position="169"/>
        <end position="192"/>
    </location>
</feature>
<dbReference type="EMBL" id="CP107052">
    <property type="protein sequence ID" value="UYH51270.1"/>
    <property type="molecule type" value="Genomic_DNA"/>
</dbReference>
<dbReference type="PANTHER" id="PTHR48020">
    <property type="entry name" value="PROTON MYO-INOSITOL COTRANSPORTER"/>
    <property type="match status" value="1"/>
</dbReference>
<proteinExistence type="inferred from homology"/>
<dbReference type="InterPro" id="IPR005829">
    <property type="entry name" value="Sugar_transporter_CS"/>
</dbReference>
<reference evidence="11" key="1">
    <citation type="submission" date="2022-10" db="EMBL/GenBank/DDBJ databases">
        <title>Candidatus Kirkpatrella diaphorinas gen. nov., sp. nov., an uncultured endosymbiont identified in a population of Diaphorina citri from Hawaii.</title>
        <authorList>
            <person name="Henry E.M."/>
            <person name="Carlson C.R."/>
            <person name="Kuo Y.-W."/>
        </authorList>
    </citation>
    <scope>NUCLEOTIDE SEQUENCE</scope>
    <source>
        <strain evidence="11">CADCRV1</strain>
    </source>
</reference>
<evidence type="ECO:0000313" key="12">
    <source>
        <dbReference type="Proteomes" id="UP001163831"/>
    </source>
</evidence>
<evidence type="ECO:0000256" key="9">
    <source>
        <dbReference type="SAM" id="MobiDB-lite"/>
    </source>
</evidence>
<keyword evidence="6 10" id="KW-0472">Membrane</keyword>
<organism evidence="11 12">
    <name type="scientific">Candidatus Kirkpatrickella diaphorinae</name>
    <dbReference type="NCBI Taxonomy" id="2984322"/>
    <lineage>
        <taxon>Bacteria</taxon>
        <taxon>Pseudomonadati</taxon>
        <taxon>Pseudomonadota</taxon>
        <taxon>Alphaproteobacteria</taxon>
        <taxon>Acetobacterales</taxon>
        <taxon>Acetobacteraceae</taxon>
        <taxon>Candidatus Kirkpatrickella</taxon>
    </lineage>
</organism>
<comment type="similarity">
    <text evidence="2 7">Belongs to the major facilitator superfamily. Sugar transporter (TC 2.A.1.1) family.</text>
</comment>